<dbReference type="Proteomes" id="UP000076858">
    <property type="component" value="Unassembled WGS sequence"/>
</dbReference>
<protein>
    <submittedName>
        <fullName evidence="1">Uncharacterized protein</fullName>
    </submittedName>
</protein>
<evidence type="ECO:0000313" key="2">
    <source>
        <dbReference type="Proteomes" id="UP000076858"/>
    </source>
</evidence>
<keyword evidence="2" id="KW-1185">Reference proteome</keyword>
<comment type="caution">
    <text evidence="1">The sequence shown here is derived from an EMBL/GenBank/DDBJ whole genome shotgun (WGS) entry which is preliminary data.</text>
</comment>
<proteinExistence type="predicted"/>
<accession>A0A164QG48</accession>
<dbReference type="OrthoDB" id="6395908at2759"/>
<sequence>MSQQSQKKDDGLFWIIDYVRNWGLETCVVPSNWIYEIEVPDPTRGVVGVKMASCCYWPTDNYLLRCTRRADPDGGPHWENYFADIRFPFGYKEFRFRHTPSAGRW</sequence>
<dbReference type="EMBL" id="LRGB01002436">
    <property type="protein sequence ID" value="KZS07720.1"/>
    <property type="molecule type" value="Genomic_DNA"/>
</dbReference>
<dbReference type="AlphaFoldDB" id="A0A164QG48"/>
<name>A0A164QG48_9CRUS</name>
<reference evidence="1 2" key="1">
    <citation type="submission" date="2016-03" db="EMBL/GenBank/DDBJ databases">
        <title>EvidentialGene: Evidence-directed Construction of Genes on Genomes.</title>
        <authorList>
            <person name="Gilbert D.G."/>
            <person name="Choi J.-H."/>
            <person name="Mockaitis K."/>
            <person name="Colbourne J."/>
            <person name="Pfrender M."/>
        </authorList>
    </citation>
    <scope>NUCLEOTIDE SEQUENCE [LARGE SCALE GENOMIC DNA]</scope>
    <source>
        <strain evidence="1 2">Xinb3</strain>
        <tissue evidence="1">Complete organism</tissue>
    </source>
</reference>
<evidence type="ECO:0000313" key="1">
    <source>
        <dbReference type="EMBL" id="KZS07720.1"/>
    </source>
</evidence>
<organism evidence="1 2">
    <name type="scientific">Daphnia magna</name>
    <dbReference type="NCBI Taxonomy" id="35525"/>
    <lineage>
        <taxon>Eukaryota</taxon>
        <taxon>Metazoa</taxon>
        <taxon>Ecdysozoa</taxon>
        <taxon>Arthropoda</taxon>
        <taxon>Crustacea</taxon>
        <taxon>Branchiopoda</taxon>
        <taxon>Diplostraca</taxon>
        <taxon>Cladocera</taxon>
        <taxon>Anomopoda</taxon>
        <taxon>Daphniidae</taxon>
        <taxon>Daphnia</taxon>
    </lineage>
</organism>
<gene>
    <name evidence="1" type="ORF">APZ42_028508</name>
</gene>